<dbReference type="Proteomes" id="UP000758603">
    <property type="component" value="Unassembled WGS sequence"/>
</dbReference>
<name>A0A9P8UUZ0_9PEZI</name>
<keyword evidence="2" id="KW-1185">Reference proteome</keyword>
<sequence length="90" mass="10646">MFFSWAQWYRVCTVKLYRNGPLRLAFLSTWLKLSCLSPLTRLIINSHRSSITLGTSLSRKSVQAILSRKFEFLEIIFWDFLYKAFKSCTL</sequence>
<proteinExistence type="predicted"/>
<comment type="caution">
    <text evidence="1">The sequence shown here is derived from an EMBL/GenBank/DDBJ whole genome shotgun (WGS) entry which is preliminary data.</text>
</comment>
<gene>
    <name evidence="1" type="ORF">BKA67DRAFT_545309</name>
</gene>
<protein>
    <submittedName>
        <fullName evidence="1">Uncharacterized protein</fullName>
    </submittedName>
</protein>
<dbReference type="EMBL" id="JAGPXC010000001">
    <property type="protein sequence ID" value="KAH6659664.1"/>
    <property type="molecule type" value="Genomic_DNA"/>
</dbReference>
<dbReference type="AlphaFoldDB" id="A0A9P8UUZ0"/>
<accession>A0A9P8UUZ0</accession>
<reference evidence="1" key="1">
    <citation type="journal article" date="2021" name="Nat. Commun.">
        <title>Genetic determinants of endophytism in the Arabidopsis root mycobiome.</title>
        <authorList>
            <person name="Mesny F."/>
            <person name="Miyauchi S."/>
            <person name="Thiergart T."/>
            <person name="Pickel B."/>
            <person name="Atanasova L."/>
            <person name="Karlsson M."/>
            <person name="Huettel B."/>
            <person name="Barry K.W."/>
            <person name="Haridas S."/>
            <person name="Chen C."/>
            <person name="Bauer D."/>
            <person name="Andreopoulos W."/>
            <person name="Pangilinan J."/>
            <person name="LaButti K."/>
            <person name="Riley R."/>
            <person name="Lipzen A."/>
            <person name="Clum A."/>
            <person name="Drula E."/>
            <person name="Henrissat B."/>
            <person name="Kohler A."/>
            <person name="Grigoriev I.V."/>
            <person name="Martin F.M."/>
            <person name="Hacquard S."/>
        </authorList>
    </citation>
    <scope>NUCLEOTIDE SEQUENCE</scope>
    <source>
        <strain evidence="1">MPI-SDFR-AT-0073</strain>
    </source>
</reference>
<dbReference type="GeneID" id="70130213"/>
<organism evidence="1 2">
    <name type="scientific">Truncatella angustata</name>
    <dbReference type="NCBI Taxonomy" id="152316"/>
    <lineage>
        <taxon>Eukaryota</taxon>
        <taxon>Fungi</taxon>
        <taxon>Dikarya</taxon>
        <taxon>Ascomycota</taxon>
        <taxon>Pezizomycotina</taxon>
        <taxon>Sordariomycetes</taxon>
        <taxon>Xylariomycetidae</taxon>
        <taxon>Amphisphaeriales</taxon>
        <taxon>Sporocadaceae</taxon>
        <taxon>Truncatella</taxon>
    </lineage>
</organism>
<evidence type="ECO:0000313" key="1">
    <source>
        <dbReference type="EMBL" id="KAH6659664.1"/>
    </source>
</evidence>
<dbReference type="RefSeq" id="XP_045963795.1">
    <property type="nucleotide sequence ID" value="XM_046101321.1"/>
</dbReference>
<evidence type="ECO:0000313" key="2">
    <source>
        <dbReference type="Proteomes" id="UP000758603"/>
    </source>
</evidence>